<dbReference type="EMBL" id="MU806832">
    <property type="protein sequence ID" value="KAJ3832866.1"/>
    <property type="molecule type" value="Genomic_DNA"/>
</dbReference>
<dbReference type="Proteomes" id="UP001163846">
    <property type="component" value="Unassembled WGS sequence"/>
</dbReference>
<gene>
    <name evidence="2" type="ORF">F5878DRAFT_646424</name>
</gene>
<organism evidence="2 3">
    <name type="scientific">Lentinula raphanica</name>
    <dbReference type="NCBI Taxonomy" id="153919"/>
    <lineage>
        <taxon>Eukaryota</taxon>
        <taxon>Fungi</taxon>
        <taxon>Dikarya</taxon>
        <taxon>Basidiomycota</taxon>
        <taxon>Agaricomycotina</taxon>
        <taxon>Agaricomycetes</taxon>
        <taxon>Agaricomycetidae</taxon>
        <taxon>Agaricales</taxon>
        <taxon>Marasmiineae</taxon>
        <taxon>Omphalotaceae</taxon>
        <taxon>Lentinula</taxon>
    </lineage>
</organism>
<sequence length="374" mass="40990">MSEATAHIVIRICNQSLYVIHCFTVCHHAWGAPNDTATPRTVQQNPASETVSREALFKPFPMVTHLRERKQLSSTVPGENKELWSSGVIDSFVDSDTYSLLHFTKSLKLIGESVLTPPPLHLLSFALACSSLSPTSPSPNSSKRRMLEYEMSSETGTSESQLATQLAMRARIIARRKAKMNVYFREECEDQNVSAVTKSVLEKSFAVCLDTHIASTADLATTPSGGKLEDAFAADRQVWERFRAENLPSQSRPSTSINFQSILKPQPSTSSKSIARCSIPPADISSSCTADITTPTQSQCTPFILQLTKPSRPSTPKPKLLPSRKPGWKKESDCSLRKGVLVSNAFRITSTAARESTILEKESLNGRLVSSSVA</sequence>
<feature type="compositionally biased region" description="Low complexity" evidence="1">
    <location>
        <begin position="309"/>
        <end position="325"/>
    </location>
</feature>
<feature type="compositionally biased region" description="Polar residues" evidence="1">
    <location>
        <begin position="247"/>
        <end position="272"/>
    </location>
</feature>
<evidence type="ECO:0000256" key="1">
    <source>
        <dbReference type="SAM" id="MobiDB-lite"/>
    </source>
</evidence>
<feature type="region of interest" description="Disordered" evidence="1">
    <location>
        <begin position="245"/>
        <end position="272"/>
    </location>
</feature>
<reference evidence="2" key="1">
    <citation type="submission" date="2022-08" db="EMBL/GenBank/DDBJ databases">
        <authorList>
            <consortium name="DOE Joint Genome Institute"/>
            <person name="Min B."/>
            <person name="Riley R."/>
            <person name="Sierra-Patev S."/>
            <person name="Naranjo-Ortiz M."/>
            <person name="Looney B."/>
            <person name="Konkel Z."/>
            <person name="Slot J.C."/>
            <person name="Sakamoto Y."/>
            <person name="Steenwyk J.L."/>
            <person name="Rokas A."/>
            <person name="Carro J."/>
            <person name="Camarero S."/>
            <person name="Ferreira P."/>
            <person name="Molpeceres G."/>
            <person name="Ruiz-Duenas F.J."/>
            <person name="Serrano A."/>
            <person name="Henrissat B."/>
            <person name="Drula E."/>
            <person name="Hughes K.W."/>
            <person name="Mata J.L."/>
            <person name="Ishikawa N.K."/>
            <person name="Vargas-Isla R."/>
            <person name="Ushijima S."/>
            <person name="Smith C.A."/>
            <person name="Ahrendt S."/>
            <person name="Andreopoulos W."/>
            <person name="He G."/>
            <person name="Labutti K."/>
            <person name="Lipzen A."/>
            <person name="Ng V."/>
            <person name="Sandor L."/>
            <person name="Barry K."/>
            <person name="Martinez A.T."/>
            <person name="Xiao Y."/>
            <person name="Gibbons J.G."/>
            <person name="Terashima K."/>
            <person name="Hibbett D.S."/>
            <person name="Grigoriev I.V."/>
        </authorList>
    </citation>
    <scope>NUCLEOTIDE SEQUENCE</scope>
    <source>
        <strain evidence="2">TFB9207</strain>
    </source>
</reference>
<accession>A0AA38NYJ2</accession>
<evidence type="ECO:0000313" key="2">
    <source>
        <dbReference type="EMBL" id="KAJ3832866.1"/>
    </source>
</evidence>
<dbReference type="AlphaFoldDB" id="A0AA38NYJ2"/>
<proteinExistence type="predicted"/>
<feature type="region of interest" description="Disordered" evidence="1">
    <location>
        <begin position="309"/>
        <end position="330"/>
    </location>
</feature>
<protein>
    <submittedName>
        <fullName evidence="2">Uncharacterized protein</fullName>
    </submittedName>
</protein>
<name>A0AA38NYJ2_9AGAR</name>
<comment type="caution">
    <text evidence="2">The sequence shown here is derived from an EMBL/GenBank/DDBJ whole genome shotgun (WGS) entry which is preliminary data.</text>
</comment>
<keyword evidence="3" id="KW-1185">Reference proteome</keyword>
<evidence type="ECO:0000313" key="3">
    <source>
        <dbReference type="Proteomes" id="UP001163846"/>
    </source>
</evidence>